<accession>A0A7W4YU60</accession>
<dbReference type="GO" id="GO:0016020">
    <property type="term" value="C:membrane"/>
    <property type="evidence" value="ECO:0007669"/>
    <property type="project" value="InterPro"/>
</dbReference>
<feature type="region of interest" description="Disordered" evidence="1">
    <location>
        <begin position="1"/>
        <end position="30"/>
    </location>
</feature>
<dbReference type="AlphaFoldDB" id="A0A7W4YU60"/>
<dbReference type="GO" id="GO:0051301">
    <property type="term" value="P:cell division"/>
    <property type="evidence" value="ECO:0007669"/>
    <property type="project" value="UniProtKB-KW"/>
</dbReference>
<organism evidence="3 4">
    <name type="scientific">Microvirga lupini</name>
    <dbReference type="NCBI Taxonomy" id="420324"/>
    <lineage>
        <taxon>Bacteria</taxon>
        <taxon>Pseudomonadati</taxon>
        <taxon>Pseudomonadota</taxon>
        <taxon>Alphaproteobacteria</taxon>
        <taxon>Hyphomicrobiales</taxon>
        <taxon>Methylobacteriaceae</taxon>
        <taxon>Microvirga</taxon>
    </lineage>
</organism>
<protein>
    <submittedName>
        <fullName evidence="3">Cell division transport system permease protein</fullName>
    </submittedName>
</protein>
<reference evidence="3 4" key="1">
    <citation type="submission" date="2020-08" db="EMBL/GenBank/DDBJ databases">
        <title>The Agave Microbiome: Exploring the role of microbial communities in plant adaptations to desert environments.</title>
        <authorList>
            <person name="Partida-Martinez L.P."/>
        </authorList>
    </citation>
    <scope>NUCLEOTIDE SEQUENCE [LARGE SCALE GENOMIC DNA]</scope>
    <source>
        <strain evidence="3 4">AT3.9</strain>
    </source>
</reference>
<dbReference type="RefSeq" id="WP_183446109.1">
    <property type="nucleotide sequence ID" value="NZ_JACHWB010000001.1"/>
</dbReference>
<feature type="transmembrane region" description="Helical" evidence="2">
    <location>
        <begin position="192"/>
        <end position="214"/>
    </location>
</feature>
<dbReference type="GO" id="GO:0032153">
    <property type="term" value="C:cell division site"/>
    <property type="evidence" value="ECO:0007669"/>
    <property type="project" value="TreeGrafter"/>
</dbReference>
<dbReference type="PANTHER" id="PTHR47755:SF1">
    <property type="entry name" value="CELL DIVISION PROTEIN FTSX"/>
    <property type="match status" value="1"/>
</dbReference>
<dbReference type="Proteomes" id="UP000532010">
    <property type="component" value="Unassembled WGS sequence"/>
</dbReference>
<keyword evidence="3" id="KW-0132">Cell division</keyword>
<evidence type="ECO:0000313" key="3">
    <source>
        <dbReference type="EMBL" id="MBB3017107.1"/>
    </source>
</evidence>
<keyword evidence="3" id="KW-0131">Cell cycle</keyword>
<keyword evidence="2" id="KW-0812">Transmembrane</keyword>
<evidence type="ECO:0000313" key="4">
    <source>
        <dbReference type="Proteomes" id="UP000532010"/>
    </source>
</evidence>
<keyword evidence="2" id="KW-1133">Transmembrane helix</keyword>
<gene>
    <name evidence="3" type="ORF">FHR70_000147</name>
</gene>
<keyword evidence="4" id="KW-1185">Reference proteome</keyword>
<comment type="caution">
    <text evidence="3">The sequence shown here is derived from an EMBL/GenBank/DDBJ whole genome shotgun (WGS) entry which is preliminary data.</text>
</comment>
<sequence length="329" mass="35155">MNGSPQLRPQPRLKKAATASDGQKRSLPASLSRNAPLVPVDSAGGQALAAVIAILTFLAALCAGGAELVAASSAQWRSEIAREVTIQIRPNAQRSIDQDVERAVTLARQAPGVEEAQAFSKEESERLLEPWLGTGLDFNDLPVPRLIVIKIREGVKPDFSALRQSLQRDVPGATLDDHALWVSRLSTMANTIIGVGVFLVSLVLVAAGLAVIFATRGAMASNREVVDVLHFVGANDDFIAKEFQRRFFRLGLRGAAIGAGAAMILTLALGLVTRSWRASPTGDQIEALFGAFTIGWRGYAVVVLIALFVAVITGIVSRLTVRRFLNENG</sequence>
<dbReference type="EMBL" id="JACHWB010000001">
    <property type="protein sequence ID" value="MBB3017107.1"/>
    <property type="molecule type" value="Genomic_DNA"/>
</dbReference>
<dbReference type="PANTHER" id="PTHR47755">
    <property type="entry name" value="CELL DIVISION PROTEIN FTSX"/>
    <property type="match status" value="1"/>
</dbReference>
<dbReference type="InterPro" id="IPR004513">
    <property type="entry name" value="FtsX"/>
</dbReference>
<evidence type="ECO:0000256" key="1">
    <source>
        <dbReference type="SAM" id="MobiDB-lite"/>
    </source>
</evidence>
<feature type="transmembrane region" description="Helical" evidence="2">
    <location>
        <begin position="296"/>
        <end position="316"/>
    </location>
</feature>
<name>A0A7W4YU60_9HYPH</name>
<evidence type="ECO:0000256" key="2">
    <source>
        <dbReference type="SAM" id="Phobius"/>
    </source>
</evidence>
<proteinExistence type="predicted"/>
<feature type="transmembrane region" description="Helical" evidence="2">
    <location>
        <begin position="250"/>
        <end position="276"/>
    </location>
</feature>
<keyword evidence="2" id="KW-0472">Membrane</keyword>